<feature type="transmembrane region" description="Helical" evidence="1">
    <location>
        <begin position="30"/>
        <end position="53"/>
    </location>
</feature>
<dbReference type="GO" id="GO:0016020">
    <property type="term" value="C:membrane"/>
    <property type="evidence" value="ECO:0007669"/>
    <property type="project" value="InterPro"/>
</dbReference>
<dbReference type="OrthoDB" id="504708at2759"/>
<feature type="domain" description="K+ potassium transporter integral membrane" evidence="2">
    <location>
        <begin position="34"/>
        <end position="72"/>
    </location>
</feature>
<reference evidence="3 4" key="1">
    <citation type="submission" date="2016-04" db="EMBL/GenBank/DDBJ databases">
        <title>A degradative enzymes factory behind the ericoid mycorrhizal symbiosis.</title>
        <authorList>
            <consortium name="DOE Joint Genome Institute"/>
            <person name="Martino E."/>
            <person name="Morin E."/>
            <person name="Grelet G."/>
            <person name="Kuo A."/>
            <person name="Kohler A."/>
            <person name="Daghino S."/>
            <person name="Barry K."/>
            <person name="Choi C."/>
            <person name="Cichocki N."/>
            <person name="Clum A."/>
            <person name="Copeland A."/>
            <person name="Hainaut M."/>
            <person name="Haridas S."/>
            <person name="Labutti K."/>
            <person name="Lindquist E."/>
            <person name="Lipzen A."/>
            <person name="Khouja H.-R."/>
            <person name="Murat C."/>
            <person name="Ohm R."/>
            <person name="Olson A."/>
            <person name="Spatafora J."/>
            <person name="Veneault-Fourrey C."/>
            <person name="Henrissat B."/>
            <person name="Grigoriev I."/>
            <person name="Martin F."/>
            <person name="Perotto S."/>
        </authorList>
    </citation>
    <scope>NUCLEOTIDE SEQUENCE [LARGE SCALE GENOMIC DNA]</scope>
    <source>
        <strain evidence="3 4">E</strain>
    </source>
</reference>
<keyword evidence="1" id="KW-1133">Transmembrane helix</keyword>
<proteinExistence type="predicted"/>
<evidence type="ECO:0000256" key="1">
    <source>
        <dbReference type="SAM" id="Phobius"/>
    </source>
</evidence>
<evidence type="ECO:0000313" key="3">
    <source>
        <dbReference type="EMBL" id="PMD51722.1"/>
    </source>
</evidence>
<evidence type="ECO:0000259" key="2">
    <source>
        <dbReference type="Pfam" id="PF02705"/>
    </source>
</evidence>
<dbReference type="GeneID" id="36579369"/>
<dbReference type="InterPro" id="IPR003855">
    <property type="entry name" value="K+_transporter"/>
</dbReference>
<dbReference type="RefSeq" id="XP_024728626.1">
    <property type="nucleotide sequence ID" value="XM_024871287.1"/>
</dbReference>
<dbReference type="InterPro" id="IPR053951">
    <property type="entry name" value="K_trans_N"/>
</dbReference>
<dbReference type="AlphaFoldDB" id="A0A2J6SLS7"/>
<gene>
    <name evidence="3" type="ORF">K444DRAFT_238130</name>
</gene>
<organism evidence="3 4">
    <name type="scientific">Hyaloscypha bicolor E</name>
    <dbReference type="NCBI Taxonomy" id="1095630"/>
    <lineage>
        <taxon>Eukaryota</taxon>
        <taxon>Fungi</taxon>
        <taxon>Dikarya</taxon>
        <taxon>Ascomycota</taxon>
        <taxon>Pezizomycotina</taxon>
        <taxon>Leotiomycetes</taxon>
        <taxon>Helotiales</taxon>
        <taxon>Hyaloscyphaceae</taxon>
        <taxon>Hyaloscypha</taxon>
        <taxon>Hyaloscypha bicolor</taxon>
    </lineage>
</organism>
<dbReference type="STRING" id="1095630.A0A2J6SLS7"/>
<dbReference type="Pfam" id="PF02705">
    <property type="entry name" value="K_trans"/>
    <property type="match status" value="1"/>
</dbReference>
<keyword evidence="4" id="KW-1185">Reference proteome</keyword>
<dbReference type="PANTHER" id="PTHR30540">
    <property type="entry name" value="OSMOTIC STRESS POTASSIUM TRANSPORTER"/>
    <property type="match status" value="1"/>
</dbReference>
<dbReference type="EMBL" id="KZ613912">
    <property type="protein sequence ID" value="PMD51722.1"/>
    <property type="molecule type" value="Genomic_DNA"/>
</dbReference>
<sequence length="87" mass="9713">METLRKKQVTCSRKLRDCVLISRKGFKGRLLLYLAYQSIGMIYGDIGTSPLYVYSSTFTSEPSHEDLVGVFSGKEVSMLLSKSGKIV</sequence>
<accession>A0A2J6SLS7</accession>
<keyword evidence="1" id="KW-0812">Transmembrane</keyword>
<dbReference type="InParanoid" id="A0A2J6SLS7"/>
<evidence type="ECO:0000313" key="4">
    <source>
        <dbReference type="Proteomes" id="UP000235371"/>
    </source>
</evidence>
<dbReference type="PANTHER" id="PTHR30540:SF83">
    <property type="entry name" value="K+ POTASSIUM TRANSPORTER"/>
    <property type="match status" value="1"/>
</dbReference>
<name>A0A2J6SLS7_9HELO</name>
<dbReference type="GO" id="GO:0015079">
    <property type="term" value="F:potassium ion transmembrane transporter activity"/>
    <property type="evidence" value="ECO:0007669"/>
    <property type="project" value="InterPro"/>
</dbReference>
<protein>
    <recommendedName>
        <fullName evidence="2">K+ potassium transporter integral membrane domain-containing protein</fullName>
    </recommendedName>
</protein>
<keyword evidence="1" id="KW-0472">Membrane</keyword>
<dbReference type="Proteomes" id="UP000235371">
    <property type="component" value="Unassembled WGS sequence"/>
</dbReference>